<dbReference type="EMBL" id="JAXCLX010000002">
    <property type="protein sequence ID" value="MDY0873235.1"/>
    <property type="molecule type" value="Genomic_DNA"/>
</dbReference>
<evidence type="ECO:0000256" key="5">
    <source>
        <dbReference type="ARBA" id="ARBA00033055"/>
    </source>
</evidence>
<name>A0ABU5E101_9PROT</name>
<dbReference type="PANTHER" id="PTHR33705">
    <property type="entry name" value="PHOSPHOCARRIER PROTEIN HPR"/>
    <property type="match status" value="1"/>
</dbReference>
<proteinExistence type="predicted"/>
<dbReference type="Proteomes" id="UP001271769">
    <property type="component" value="Unassembled WGS sequence"/>
</dbReference>
<sequence>MSETAITAAIEITNPTGLHARPAVKMTKLAKSFAAKVQLAFDAAGPWIDAKSVVKVMALKAPKGAVLHFVADGADAAGAVAALVDLVKRDFDENHEDGAADPAAGQVHGGQGHGG</sequence>
<dbReference type="PRINTS" id="PR00107">
    <property type="entry name" value="PHOSPHOCPHPR"/>
</dbReference>
<gene>
    <name evidence="8" type="ORF">SMD31_14935</name>
</gene>
<evidence type="ECO:0000256" key="4">
    <source>
        <dbReference type="ARBA" id="ARBA00022597"/>
    </source>
</evidence>
<keyword evidence="3" id="KW-0813">Transport</keyword>
<keyword evidence="9" id="KW-1185">Reference proteome</keyword>
<dbReference type="NCBIfam" id="TIGR01003">
    <property type="entry name" value="PTS_HPr_family"/>
    <property type="match status" value="1"/>
</dbReference>
<dbReference type="InterPro" id="IPR000032">
    <property type="entry name" value="HPr-like"/>
</dbReference>
<evidence type="ECO:0000313" key="9">
    <source>
        <dbReference type="Proteomes" id="UP001271769"/>
    </source>
</evidence>
<accession>A0ABU5E101</accession>
<dbReference type="InterPro" id="IPR050399">
    <property type="entry name" value="HPr"/>
</dbReference>
<evidence type="ECO:0000256" key="2">
    <source>
        <dbReference type="ARBA" id="ARBA00020422"/>
    </source>
</evidence>
<dbReference type="InterPro" id="IPR035895">
    <property type="entry name" value="HPr-like_sf"/>
</dbReference>
<dbReference type="Gene3D" id="3.30.1340.10">
    <property type="entry name" value="HPr-like"/>
    <property type="match status" value="1"/>
</dbReference>
<keyword evidence="4" id="KW-0762">Sugar transport</keyword>
<evidence type="ECO:0000256" key="3">
    <source>
        <dbReference type="ARBA" id="ARBA00022448"/>
    </source>
</evidence>
<dbReference type="InterPro" id="IPR001020">
    <property type="entry name" value="PTS_HPr_His_P_site"/>
</dbReference>
<dbReference type="SUPFAM" id="SSF55594">
    <property type="entry name" value="HPr-like"/>
    <property type="match status" value="1"/>
</dbReference>
<comment type="caution">
    <text evidence="8">The sequence shown here is derived from an EMBL/GenBank/DDBJ whole genome shotgun (WGS) entry which is preliminary data.</text>
</comment>
<reference evidence="8 9" key="1">
    <citation type="journal article" date="2013" name="Antonie Van Leeuwenhoek">
        <title>Dongia rigui sp. nov., isolated from freshwater of a large wetland in Korea.</title>
        <authorList>
            <person name="Baik K.S."/>
            <person name="Hwang Y.M."/>
            <person name="Choi J.S."/>
            <person name="Kwon J."/>
            <person name="Seong C.N."/>
        </authorList>
    </citation>
    <scope>NUCLEOTIDE SEQUENCE [LARGE SCALE GENOMIC DNA]</scope>
    <source>
        <strain evidence="8 9">04SU4-P</strain>
    </source>
</reference>
<organism evidence="8 9">
    <name type="scientific">Dongia rigui</name>
    <dbReference type="NCBI Taxonomy" id="940149"/>
    <lineage>
        <taxon>Bacteria</taxon>
        <taxon>Pseudomonadati</taxon>
        <taxon>Pseudomonadota</taxon>
        <taxon>Alphaproteobacteria</taxon>
        <taxon>Rhodospirillales</taxon>
        <taxon>Dongiaceae</taxon>
        <taxon>Dongia</taxon>
    </lineage>
</organism>
<dbReference type="CDD" id="cd00367">
    <property type="entry name" value="PTS-HPr_like"/>
    <property type="match status" value="1"/>
</dbReference>
<feature type="region of interest" description="Disordered" evidence="6">
    <location>
        <begin position="94"/>
        <end position="115"/>
    </location>
</feature>
<dbReference type="Pfam" id="PF00381">
    <property type="entry name" value="PTS-HPr"/>
    <property type="match status" value="1"/>
</dbReference>
<feature type="domain" description="HPr" evidence="7">
    <location>
        <begin position="5"/>
        <end position="94"/>
    </location>
</feature>
<evidence type="ECO:0000313" key="8">
    <source>
        <dbReference type="EMBL" id="MDY0873235.1"/>
    </source>
</evidence>
<dbReference type="PANTHER" id="PTHR33705:SF1">
    <property type="entry name" value="PHOSPHOCARRIER PROTEIN HPR"/>
    <property type="match status" value="1"/>
</dbReference>
<comment type="function">
    <text evidence="1">General (non sugar-specific) component of the phosphoenolpyruvate-dependent sugar phosphotransferase system (sugar PTS). This major carbohydrate active-transport system catalyzes the phosphorylation of incoming sugar substrates concomitantly with their translocation across the cell membrane. The phosphoryl group from phosphoenolpyruvate (PEP) is transferred to the phosphoryl carrier protein HPr by enzyme I. Phospho-HPr then transfers it to the PTS EIIA domain.</text>
</comment>
<dbReference type="PROSITE" id="PS00369">
    <property type="entry name" value="PTS_HPR_HIS"/>
    <property type="match status" value="1"/>
</dbReference>
<evidence type="ECO:0000256" key="6">
    <source>
        <dbReference type="SAM" id="MobiDB-lite"/>
    </source>
</evidence>
<evidence type="ECO:0000259" key="7">
    <source>
        <dbReference type="PROSITE" id="PS51350"/>
    </source>
</evidence>
<dbReference type="RefSeq" id="WP_320501696.1">
    <property type="nucleotide sequence ID" value="NZ_JAXCLX010000002.1"/>
</dbReference>
<protein>
    <recommendedName>
        <fullName evidence="2">Phosphocarrier protein HPr</fullName>
    </recommendedName>
    <alternativeName>
        <fullName evidence="5">Histidine-containing protein</fullName>
    </alternativeName>
</protein>
<dbReference type="PROSITE" id="PS51350">
    <property type="entry name" value="PTS_HPR_DOM"/>
    <property type="match status" value="1"/>
</dbReference>
<evidence type="ECO:0000256" key="1">
    <source>
        <dbReference type="ARBA" id="ARBA00003681"/>
    </source>
</evidence>